<dbReference type="Proteomes" id="UP000287033">
    <property type="component" value="Unassembled WGS sequence"/>
</dbReference>
<feature type="non-terminal residue" evidence="2">
    <location>
        <position position="162"/>
    </location>
</feature>
<organism evidence="2 3">
    <name type="scientific">Chiloscyllium punctatum</name>
    <name type="common">Brownbanded bambooshark</name>
    <name type="synonym">Hemiscyllium punctatum</name>
    <dbReference type="NCBI Taxonomy" id="137246"/>
    <lineage>
        <taxon>Eukaryota</taxon>
        <taxon>Metazoa</taxon>
        <taxon>Chordata</taxon>
        <taxon>Craniata</taxon>
        <taxon>Vertebrata</taxon>
        <taxon>Chondrichthyes</taxon>
        <taxon>Elasmobranchii</taxon>
        <taxon>Galeomorphii</taxon>
        <taxon>Galeoidea</taxon>
        <taxon>Orectolobiformes</taxon>
        <taxon>Hemiscylliidae</taxon>
        <taxon>Chiloscyllium</taxon>
    </lineage>
</organism>
<comment type="caution">
    <text evidence="2">The sequence shown here is derived from an EMBL/GenBank/DDBJ whole genome shotgun (WGS) entry which is preliminary data.</text>
</comment>
<dbReference type="AlphaFoldDB" id="A0A401U3N1"/>
<proteinExistence type="predicted"/>
<evidence type="ECO:0000313" key="2">
    <source>
        <dbReference type="EMBL" id="GCC49534.1"/>
    </source>
</evidence>
<evidence type="ECO:0000313" key="3">
    <source>
        <dbReference type="Proteomes" id="UP000287033"/>
    </source>
</evidence>
<keyword evidence="3" id="KW-1185">Reference proteome</keyword>
<name>A0A401U3N1_CHIPU</name>
<sequence>MARRAVVGKHGLAACTSQRQQGRILLDVGERRAAENRHLLAAQFLQIGKVGRDTRARRILEQPRGVARDQRPGRVDDPVADRPDDRRIECQDPPPRQRRIELLDAIPFMTGGAAAGNAVNLVVLAHDRSVLTQRHAGCGVELGLVAGPKRVGDDGDEDSNED</sequence>
<feature type="compositionally biased region" description="Basic and acidic residues" evidence="1">
    <location>
        <begin position="60"/>
        <end position="90"/>
    </location>
</feature>
<dbReference type="EMBL" id="BEZZ01271373">
    <property type="protein sequence ID" value="GCC49534.1"/>
    <property type="molecule type" value="Genomic_DNA"/>
</dbReference>
<feature type="region of interest" description="Disordered" evidence="1">
    <location>
        <begin position="60"/>
        <end position="96"/>
    </location>
</feature>
<reference evidence="2 3" key="1">
    <citation type="journal article" date="2018" name="Nat. Ecol. Evol.">
        <title>Shark genomes provide insights into elasmobranch evolution and the origin of vertebrates.</title>
        <authorList>
            <person name="Hara Y"/>
            <person name="Yamaguchi K"/>
            <person name="Onimaru K"/>
            <person name="Kadota M"/>
            <person name="Koyanagi M"/>
            <person name="Keeley SD"/>
            <person name="Tatsumi K"/>
            <person name="Tanaka K"/>
            <person name="Motone F"/>
            <person name="Kageyama Y"/>
            <person name="Nozu R"/>
            <person name="Adachi N"/>
            <person name="Nishimura O"/>
            <person name="Nakagawa R"/>
            <person name="Tanegashima C"/>
            <person name="Kiyatake I"/>
            <person name="Matsumoto R"/>
            <person name="Murakumo K"/>
            <person name="Nishida K"/>
            <person name="Terakita A"/>
            <person name="Kuratani S"/>
            <person name="Sato K"/>
            <person name="Hyodo S Kuraku.S."/>
        </authorList>
    </citation>
    <scope>NUCLEOTIDE SEQUENCE [LARGE SCALE GENOMIC DNA]</scope>
</reference>
<protein>
    <submittedName>
        <fullName evidence="2">Uncharacterized protein</fullName>
    </submittedName>
</protein>
<evidence type="ECO:0000256" key="1">
    <source>
        <dbReference type="SAM" id="MobiDB-lite"/>
    </source>
</evidence>
<accession>A0A401U3N1</accession>
<gene>
    <name evidence="2" type="ORF">chiPu_0033754</name>
</gene>